<evidence type="ECO:0000256" key="5">
    <source>
        <dbReference type="ARBA" id="ARBA00023136"/>
    </source>
</evidence>
<keyword evidence="5 6" id="KW-0472">Membrane</keyword>
<dbReference type="GO" id="GO:0015914">
    <property type="term" value="P:phospholipid transport"/>
    <property type="evidence" value="ECO:0007669"/>
    <property type="project" value="TreeGrafter"/>
</dbReference>
<comment type="caution">
    <text evidence="7">The sequence shown here is derived from an EMBL/GenBank/DDBJ whole genome shotgun (WGS) entry which is preliminary data.</text>
</comment>
<dbReference type="AlphaFoldDB" id="A0AAJ0G5G0"/>
<dbReference type="PANTHER" id="PTHR28035">
    <property type="entry name" value="MITOCHONDRIAL DISTRIBUTION AND MORPHOLOGY PROTEIN 10"/>
    <property type="match status" value="1"/>
</dbReference>
<dbReference type="PANTHER" id="PTHR28035:SF1">
    <property type="entry name" value="MITOCHONDRIAL DISTRIBUTION AND MORPHOLOGY PROTEIN 10"/>
    <property type="match status" value="1"/>
</dbReference>
<comment type="function">
    <text evidence="6">Component of the ERMES/MDM complex, which serves as a molecular tether to connect the endoplasmic reticulum and mitochondria. Components of this complex are involved in the control of mitochondrial shape and protein biogenesis and may function in phospholipid exchange. MDM10 is involved in the late assembly steps of the general translocase of the mitochondrial outer membrane (TOM complex). Functions in the TOM40-specific route of the assembly of outer membrane beta-barrel proteins, including the association of TOM40 with the receptor TOM22 and small TOM proteins. Can associate with the SAM(core) complex as well as the MDM12-MMM1 complex, both involved in late steps of the major beta-barrel assembly pathway, that is responsible for biogenesis of all outer membrane beta-barrel proteins. May act as a switch that shuttles between both complexes and channels precursor proteins into the TOM40-specific pathway. Plays a role in mitochondrial morphology and in the inheritance of mitochondria.</text>
</comment>
<dbReference type="EMBL" id="JAWDJX010000054">
    <property type="protein sequence ID" value="KAK3047956.1"/>
    <property type="molecule type" value="Genomic_DNA"/>
</dbReference>
<comment type="subunit">
    <text evidence="6">Component of the ER-mitochondria encounter structure (ERMES) or MDM complex, composed of MMM1, MDM10, MDM12 and MDM34. Associates with the mitochondrial outer membrane sorting assembly machinery SAM(core) complex.</text>
</comment>
<keyword evidence="3 6" id="KW-1000">Mitochondrion outer membrane</keyword>
<keyword evidence="1 6" id="KW-1134">Transmembrane beta strand</keyword>
<dbReference type="GO" id="GO:0001401">
    <property type="term" value="C:SAM complex"/>
    <property type="evidence" value="ECO:0007669"/>
    <property type="project" value="TreeGrafter"/>
</dbReference>
<dbReference type="GO" id="GO:0051654">
    <property type="term" value="P:establishment of mitochondrion localization"/>
    <property type="evidence" value="ECO:0007669"/>
    <property type="project" value="TreeGrafter"/>
</dbReference>
<evidence type="ECO:0000256" key="4">
    <source>
        <dbReference type="ARBA" id="ARBA00023128"/>
    </source>
</evidence>
<dbReference type="GO" id="GO:0045040">
    <property type="term" value="P:protein insertion into mitochondrial outer membrane"/>
    <property type="evidence" value="ECO:0007669"/>
    <property type="project" value="UniProtKB-UniRule"/>
</dbReference>
<evidence type="ECO:0000256" key="3">
    <source>
        <dbReference type="ARBA" id="ARBA00022787"/>
    </source>
</evidence>
<proteinExistence type="inferred from homology"/>
<dbReference type="GO" id="GO:0070096">
    <property type="term" value="P:mitochondrial outer membrane translocase complex assembly"/>
    <property type="evidence" value="ECO:0007669"/>
    <property type="project" value="UniProtKB-UniRule"/>
</dbReference>
<dbReference type="Gene3D" id="2.40.160.10">
    <property type="entry name" value="Porin"/>
    <property type="match status" value="1"/>
</dbReference>
<reference evidence="7" key="1">
    <citation type="submission" date="2023-04" db="EMBL/GenBank/DDBJ databases">
        <title>Black Yeasts Isolated from many extreme environments.</title>
        <authorList>
            <person name="Coleine C."/>
            <person name="Stajich J.E."/>
            <person name="Selbmann L."/>
        </authorList>
    </citation>
    <scope>NUCLEOTIDE SEQUENCE</scope>
    <source>
        <strain evidence="7">CCFEE 5312</strain>
    </source>
</reference>
<evidence type="ECO:0000313" key="7">
    <source>
        <dbReference type="EMBL" id="KAK3047956.1"/>
    </source>
</evidence>
<dbReference type="GO" id="GO:0032865">
    <property type="term" value="C:ERMES complex"/>
    <property type="evidence" value="ECO:0007669"/>
    <property type="project" value="UniProtKB-UniRule"/>
</dbReference>
<dbReference type="InterPro" id="IPR027539">
    <property type="entry name" value="Mdm10"/>
</dbReference>
<accession>A0AAJ0G5G0</accession>
<keyword evidence="8" id="KW-1185">Reference proteome</keyword>
<evidence type="ECO:0000256" key="2">
    <source>
        <dbReference type="ARBA" id="ARBA00022692"/>
    </source>
</evidence>
<dbReference type="HAMAP" id="MF_03102">
    <property type="entry name" value="Mdm10"/>
    <property type="match status" value="1"/>
</dbReference>
<dbReference type="InterPro" id="IPR023614">
    <property type="entry name" value="Porin_dom_sf"/>
</dbReference>
<organism evidence="7 8">
    <name type="scientific">Extremus antarcticus</name>
    <dbReference type="NCBI Taxonomy" id="702011"/>
    <lineage>
        <taxon>Eukaryota</taxon>
        <taxon>Fungi</taxon>
        <taxon>Dikarya</taxon>
        <taxon>Ascomycota</taxon>
        <taxon>Pezizomycotina</taxon>
        <taxon>Dothideomycetes</taxon>
        <taxon>Dothideomycetidae</taxon>
        <taxon>Mycosphaerellales</taxon>
        <taxon>Extremaceae</taxon>
        <taxon>Extremus</taxon>
    </lineage>
</organism>
<comment type="similarity">
    <text evidence="6">Belongs to the MDM10 family.</text>
</comment>
<dbReference type="Pfam" id="PF12519">
    <property type="entry name" value="MDM10"/>
    <property type="match status" value="2"/>
</dbReference>
<protein>
    <recommendedName>
        <fullName evidence="6">Mitochondrial distribution and morphology protein 10</fullName>
    </recommendedName>
    <alternativeName>
        <fullName evidence="6">Mitochondrial inheritance component MDM10</fullName>
    </alternativeName>
</protein>
<keyword evidence="4 6" id="KW-0496">Mitochondrion</keyword>
<evidence type="ECO:0000256" key="1">
    <source>
        <dbReference type="ARBA" id="ARBA00022452"/>
    </source>
</evidence>
<comment type="subcellular location">
    <subcellularLocation>
        <location evidence="6">Mitochondrion outer membrane</location>
        <topology evidence="6">Multi-pass membrane protein</topology>
    </subcellularLocation>
    <text evidence="6">The ERMES/MDM complex localizes to a few discrete foci (around 10 per single cell), that represent mitochondria-endoplasmic reticulum junctions. These foci are often found next to mtDNA nucleoids.</text>
</comment>
<dbReference type="Proteomes" id="UP001271007">
    <property type="component" value="Unassembled WGS sequence"/>
</dbReference>
<dbReference type="GO" id="GO:1990456">
    <property type="term" value="P:mitochondrion-endoplasmic reticulum membrane tethering"/>
    <property type="evidence" value="ECO:0007669"/>
    <property type="project" value="UniProtKB-UniRule"/>
</dbReference>
<keyword evidence="2 6" id="KW-0812">Transmembrane</keyword>
<gene>
    <name evidence="6 7" type="primary">MDM10</name>
    <name evidence="7" type="ORF">LTR09_010630</name>
</gene>
<name>A0AAJ0G5G0_9PEZI</name>
<sequence>MRDFMDYVLTAFHINTGWNVDNSYASLTTTANHLLDFDVPHGLSLHVSSLSSPNFATSYTLGSKGVVDGSLSFLYSSLGQNITSRSSHIPLENLIRGYRQLRQLSLPKAKALNQLQDDKSNTNTGRKDTLLYGRLYLPSSSLEALYLRRLSPNRLLRLNCVSDATLPNGGTVLALLQNDFGKYITEYLYSTDSSLLGFRGLWNFGYDPRVPLDEQHVSSRPPRHPWDHQNGRLSAGAEAYFSPINKSGGISTGLRFTTLPIHSGFPYTMTLTLNPLMGNLSSSYAVKAGPNLSLCSQFDFNVYSYESDVSLGLELWQMGRPRTSEEVAWAKDLIRPGWGTKVVPEKVVPDEDVTGVLKARMTDKGRASVVWECRVKELLVTLGAGLDLKKRESVVGRFGLEIAYSS</sequence>
<evidence type="ECO:0000256" key="6">
    <source>
        <dbReference type="HAMAP-Rule" id="MF_03102"/>
    </source>
</evidence>
<evidence type="ECO:0000313" key="8">
    <source>
        <dbReference type="Proteomes" id="UP001271007"/>
    </source>
</evidence>
<comment type="domain">
    <text evidence="6">Lacks alpha-helical transmembrane segments, suggesting that it resides in the membrane via beta-sheet conformations similar to those predicted for other outer membrane proteins and porin.</text>
</comment>